<keyword evidence="2" id="KW-1185">Reference proteome</keyword>
<reference evidence="1" key="1">
    <citation type="submission" date="2023-03" db="EMBL/GenBank/DDBJ databases">
        <title>Massive genome expansion in bonnet fungi (Mycena s.s.) driven by repeated elements and novel gene families across ecological guilds.</title>
        <authorList>
            <consortium name="Lawrence Berkeley National Laboratory"/>
            <person name="Harder C.B."/>
            <person name="Miyauchi S."/>
            <person name="Viragh M."/>
            <person name="Kuo A."/>
            <person name="Thoen E."/>
            <person name="Andreopoulos B."/>
            <person name="Lu D."/>
            <person name="Skrede I."/>
            <person name="Drula E."/>
            <person name="Henrissat B."/>
            <person name="Morin E."/>
            <person name="Kohler A."/>
            <person name="Barry K."/>
            <person name="LaButti K."/>
            <person name="Morin E."/>
            <person name="Salamov A."/>
            <person name="Lipzen A."/>
            <person name="Mereny Z."/>
            <person name="Hegedus B."/>
            <person name="Baldrian P."/>
            <person name="Stursova M."/>
            <person name="Weitz H."/>
            <person name="Taylor A."/>
            <person name="Grigoriev I.V."/>
            <person name="Nagy L.G."/>
            <person name="Martin F."/>
            <person name="Kauserud H."/>
        </authorList>
    </citation>
    <scope>NUCLEOTIDE SEQUENCE</scope>
    <source>
        <strain evidence="1">CBHHK188m</strain>
    </source>
</reference>
<proteinExistence type="predicted"/>
<evidence type="ECO:0000313" key="2">
    <source>
        <dbReference type="Proteomes" id="UP001215280"/>
    </source>
</evidence>
<dbReference type="EMBL" id="JARJLG010000195">
    <property type="protein sequence ID" value="KAJ7729851.1"/>
    <property type="molecule type" value="Genomic_DNA"/>
</dbReference>
<dbReference type="AlphaFoldDB" id="A0AAD7HXZ9"/>
<accession>A0AAD7HXZ9</accession>
<comment type="caution">
    <text evidence="1">The sequence shown here is derived from an EMBL/GenBank/DDBJ whole genome shotgun (WGS) entry which is preliminary data.</text>
</comment>
<dbReference type="Proteomes" id="UP001215280">
    <property type="component" value="Unassembled WGS sequence"/>
</dbReference>
<evidence type="ECO:0000313" key="1">
    <source>
        <dbReference type="EMBL" id="KAJ7729851.1"/>
    </source>
</evidence>
<sequence>MITAPSTYQTVTDMLLPSGEMRLIYKVLICHFTQSPISPIRCSSHIQVLGSRRVCGRVFCHLNSLGLTYKPVRSDLLLTVRDRDEFWQIDPLIADGFWLTGRLLGNLVVSAAHGINFVDHAVPAVPIQMPIAALRAVGLPIPTILLVLGYPSNPLLDPTGFDTVWDFGTVLGMGKDEFFDLVADSRAEAGLDELDILLSTIEDAPLSYNELDFDVAELICPWYTHLGVVGDSTQVGVGLYPIESDLASPMDTLMSTGFNDMTFEISDMQAKATGKDDIPTLQAWI</sequence>
<organism evidence="1 2">
    <name type="scientific">Mycena maculata</name>
    <dbReference type="NCBI Taxonomy" id="230809"/>
    <lineage>
        <taxon>Eukaryota</taxon>
        <taxon>Fungi</taxon>
        <taxon>Dikarya</taxon>
        <taxon>Basidiomycota</taxon>
        <taxon>Agaricomycotina</taxon>
        <taxon>Agaricomycetes</taxon>
        <taxon>Agaricomycetidae</taxon>
        <taxon>Agaricales</taxon>
        <taxon>Marasmiineae</taxon>
        <taxon>Mycenaceae</taxon>
        <taxon>Mycena</taxon>
    </lineage>
</organism>
<protein>
    <submittedName>
        <fullName evidence="1">Uncharacterized protein</fullName>
    </submittedName>
</protein>
<gene>
    <name evidence="1" type="ORF">DFH07DRAFT_781821</name>
</gene>
<name>A0AAD7HXZ9_9AGAR</name>